<comment type="subcellular location">
    <subcellularLocation>
        <location evidence="1 10">Mitochondrion inner membrane</location>
    </subcellularLocation>
</comment>
<keyword evidence="4" id="KW-0138">CF(0)</keyword>
<protein>
    <recommendedName>
        <fullName evidence="10">ATP synthase subunit d, mitochondrial</fullName>
    </recommendedName>
</protein>
<evidence type="ECO:0000256" key="1">
    <source>
        <dbReference type="ARBA" id="ARBA00004273"/>
    </source>
</evidence>
<evidence type="ECO:0000256" key="7">
    <source>
        <dbReference type="ARBA" id="ARBA00023065"/>
    </source>
</evidence>
<comment type="function">
    <text evidence="10">Mitochondrial membrane ATP synthase (F(1)F(0) ATP synthase or Complex V) produces ATP from ADP in the presence of a proton gradient across the membrane which is generated by electron transport complexes of the respiratory chain. F-type ATPases consist of two structural domains, F(1) - containing the extramembraneous catalytic core, and F(0) - containing the membrane proton channel, linked together by a central stalk and a peripheral stalk. During catalysis, ATP synthesis in the catalytic domain of F(1) is coupled via a rotary mechanism of the central stalk subunits to proton translocation.</text>
</comment>
<evidence type="ECO:0000256" key="5">
    <source>
        <dbReference type="ARBA" id="ARBA00022781"/>
    </source>
</evidence>
<keyword evidence="9 10" id="KW-0472">Membrane</keyword>
<dbReference type="PIRSF" id="PIRSF005514">
    <property type="entry name" value="ATPase_F0_D_mt"/>
    <property type="match status" value="1"/>
</dbReference>
<dbReference type="PANTHER" id="PTHR12700">
    <property type="entry name" value="ATP SYNTHASE SUBUNIT D, MITOCHONDRIAL"/>
    <property type="match status" value="1"/>
</dbReference>
<dbReference type="AlphaFoldDB" id="A0AAV6UGB0"/>
<dbReference type="Pfam" id="PF05873">
    <property type="entry name" value="Mt_ATP-synt_D"/>
    <property type="match status" value="1"/>
</dbReference>
<keyword evidence="7 10" id="KW-0406">Ion transport</keyword>
<reference evidence="11 12" key="1">
    <citation type="journal article" date="2022" name="Nat. Ecol. Evol.">
        <title>A masculinizing supergene underlies an exaggerated male reproductive morph in a spider.</title>
        <authorList>
            <person name="Hendrickx F."/>
            <person name="De Corte Z."/>
            <person name="Sonet G."/>
            <person name="Van Belleghem S.M."/>
            <person name="Kostlbacher S."/>
            <person name="Vangestel C."/>
        </authorList>
    </citation>
    <scope>NUCLEOTIDE SEQUENCE [LARGE SCALE GENOMIC DNA]</scope>
    <source>
        <strain evidence="11">W744_W776</strain>
    </source>
</reference>
<dbReference type="GO" id="GO:0005743">
    <property type="term" value="C:mitochondrial inner membrane"/>
    <property type="evidence" value="ECO:0007669"/>
    <property type="project" value="UniProtKB-SubCell"/>
</dbReference>
<dbReference type="Proteomes" id="UP000827092">
    <property type="component" value="Unassembled WGS sequence"/>
</dbReference>
<name>A0AAV6UGB0_9ARAC</name>
<evidence type="ECO:0000256" key="4">
    <source>
        <dbReference type="ARBA" id="ARBA00022547"/>
    </source>
</evidence>
<evidence type="ECO:0000256" key="10">
    <source>
        <dbReference type="PIRNR" id="PIRNR005514"/>
    </source>
</evidence>
<dbReference type="GO" id="GO:0015078">
    <property type="term" value="F:proton transmembrane transporter activity"/>
    <property type="evidence" value="ECO:0007669"/>
    <property type="project" value="InterPro"/>
</dbReference>
<gene>
    <name evidence="11" type="ORF">JTE90_023171</name>
</gene>
<dbReference type="InterPro" id="IPR008689">
    <property type="entry name" value="ATP_synth_F0_dsu_mt"/>
</dbReference>
<proteinExistence type="inferred from homology"/>
<evidence type="ECO:0000256" key="2">
    <source>
        <dbReference type="ARBA" id="ARBA00006842"/>
    </source>
</evidence>
<organism evidence="11 12">
    <name type="scientific">Oedothorax gibbosus</name>
    <dbReference type="NCBI Taxonomy" id="931172"/>
    <lineage>
        <taxon>Eukaryota</taxon>
        <taxon>Metazoa</taxon>
        <taxon>Ecdysozoa</taxon>
        <taxon>Arthropoda</taxon>
        <taxon>Chelicerata</taxon>
        <taxon>Arachnida</taxon>
        <taxon>Araneae</taxon>
        <taxon>Araneomorphae</taxon>
        <taxon>Entelegynae</taxon>
        <taxon>Araneoidea</taxon>
        <taxon>Linyphiidae</taxon>
        <taxon>Erigoninae</taxon>
        <taxon>Oedothorax</taxon>
    </lineage>
</organism>
<dbReference type="SUPFAM" id="SSF161065">
    <property type="entry name" value="ATP synthase D chain-like"/>
    <property type="match status" value="1"/>
</dbReference>
<sequence>MAAKRFAKSSLDWAAFVERIRPEEKVKFQNFKAKVDGYTQRMMSYPVEPPKIDFETYRKRLPNPALVDEFEKQFKAVKVPYPEDKLTAQIDAQEKKLDVALMSFKEITDLKIKYFEKRLQWWKDMLPMDEMTMEELFDYFPDPKLNPYKTPSFWPHDEPGRPVFPYRGQK</sequence>
<evidence type="ECO:0000313" key="12">
    <source>
        <dbReference type="Proteomes" id="UP000827092"/>
    </source>
</evidence>
<keyword evidence="3 10" id="KW-0813">Transport</keyword>
<evidence type="ECO:0000313" key="11">
    <source>
        <dbReference type="EMBL" id="KAG8183412.1"/>
    </source>
</evidence>
<accession>A0AAV6UGB0</accession>
<keyword evidence="8 10" id="KW-0496">Mitochondrion</keyword>
<dbReference type="GO" id="GO:0045259">
    <property type="term" value="C:proton-transporting ATP synthase complex"/>
    <property type="evidence" value="ECO:0007669"/>
    <property type="project" value="UniProtKB-KW"/>
</dbReference>
<keyword evidence="6 10" id="KW-0999">Mitochondrion inner membrane</keyword>
<evidence type="ECO:0000256" key="6">
    <source>
        <dbReference type="ARBA" id="ARBA00022792"/>
    </source>
</evidence>
<keyword evidence="12" id="KW-1185">Reference proteome</keyword>
<evidence type="ECO:0000256" key="8">
    <source>
        <dbReference type="ARBA" id="ARBA00023128"/>
    </source>
</evidence>
<dbReference type="EMBL" id="JAFNEN010000418">
    <property type="protein sequence ID" value="KAG8183412.1"/>
    <property type="molecule type" value="Genomic_DNA"/>
</dbReference>
<evidence type="ECO:0000256" key="3">
    <source>
        <dbReference type="ARBA" id="ARBA00022448"/>
    </source>
</evidence>
<keyword evidence="5 10" id="KW-0375">Hydrogen ion transport</keyword>
<dbReference type="Gene3D" id="6.10.280.70">
    <property type="match status" value="1"/>
</dbReference>
<dbReference type="InterPro" id="IPR036228">
    <property type="entry name" value="ATP_synth_F0_dsu_sf_mt"/>
</dbReference>
<comment type="caution">
    <text evidence="11">The sequence shown here is derived from an EMBL/GenBank/DDBJ whole genome shotgun (WGS) entry which is preliminary data.</text>
</comment>
<comment type="similarity">
    <text evidence="2 10">Belongs to the ATPase d subunit family.</text>
</comment>
<dbReference type="GO" id="GO:0015986">
    <property type="term" value="P:proton motive force-driven ATP synthesis"/>
    <property type="evidence" value="ECO:0007669"/>
    <property type="project" value="UniProtKB-UniRule"/>
</dbReference>
<evidence type="ECO:0000256" key="9">
    <source>
        <dbReference type="ARBA" id="ARBA00023136"/>
    </source>
</evidence>